<evidence type="ECO:0000256" key="1">
    <source>
        <dbReference type="SAM" id="MobiDB-lite"/>
    </source>
</evidence>
<dbReference type="PROSITE" id="PS51724">
    <property type="entry name" value="SPOR"/>
    <property type="match status" value="1"/>
</dbReference>
<name>A0ABV3U9Y7_9GAMM</name>
<feature type="region of interest" description="Disordered" evidence="1">
    <location>
        <begin position="85"/>
        <end position="136"/>
    </location>
</feature>
<organism evidence="3 4">
    <name type="scientific">Zhongshania guokunii</name>
    <dbReference type="NCBI Taxonomy" id="641783"/>
    <lineage>
        <taxon>Bacteria</taxon>
        <taxon>Pseudomonadati</taxon>
        <taxon>Pseudomonadota</taxon>
        <taxon>Gammaproteobacteria</taxon>
        <taxon>Cellvibrionales</taxon>
        <taxon>Spongiibacteraceae</taxon>
        <taxon>Zhongshania</taxon>
    </lineage>
</organism>
<comment type="caution">
    <text evidence="3">The sequence shown here is derived from an EMBL/GenBank/DDBJ whole genome shotgun (WGS) entry which is preliminary data.</text>
</comment>
<feature type="compositionally biased region" description="Low complexity" evidence="1">
    <location>
        <begin position="96"/>
        <end position="114"/>
    </location>
</feature>
<gene>
    <name evidence="3" type="ORF">AB4876_17240</name>
</gene>
<dbReference type="Pfam" id="PF05036">
    <property type="entry name" value="SPOR"/>
    <property type="match status" value="1"/>
</dbReference>
<dbReference type="SUPFAM" id="SSF110997">
    <property type="entry name" value="Sporulation related repeat"/>
    <property type="match status" value="1"/>
</dbReference>
<sequence>MMRQRLIGALVLLCGGVILWSLLFTGPANSKLDRHSQIPAAPQIEPLVDVGPEKPEGILPADTVLVPPQPIAKVDDEAAAASKMVLPPPESGVDNAKPSSAAPSTAKPTTVKPASTSKPVAPSAAPQKPGLDEHGLPRGWVVQVGVFGNSDNAQALKKSLQSAGYKTFIDSIQRDSKRLHRVLVGPVLSEDKAISQQQAINKRFNVKSIVNRFEP</sequence>
<dbReference type="InterPro" id="IPR036680">
    <property type="entry name" value="SPOR-like_sf"/>
</dbReference>
<accession>A0ABV3U9Y7</accession>
<evidence type="ECO:0000259" key="2">
    <source>
        <dbReference type="PROSITE" id="PS51724"/>
    </source>
</evidence>
<proteinExistence type="predicted"/>
<dbReference type="Gene3D" id="3.30.70.1070">
    <property type="entry name" value="Sporulation related repeat"/>
    <property type="match status" value="1"/>
</dbReference>
<protein>
    <submittedName>
        <fullName evidence="3">SPOR domain-containing protein</fullName>
    </submittedName>
</protein>
<dbReference type="InterPro" id="IPR007730">
    <property type="entry name" value="SPOR-like_dom"/>
</dbReference>
<feature type="domain" description="SPOR" evidence="2">
    <location>
        <begin position="134"/>
        <end position="213"/>
    </location>
</feature>
<dbReference type="PANTHER" id="PTHR38687">
    <property type="entry name" value="CELL DIVISION PROTEIN DEDD-RELATED"/>
    <property type="match status" value="1"/>
</dbReference>
<dbReference type="RefSeq" id="WP_368382979.1">
    <property type="nucleotide sequence ID" value="NZ_JBFRYA010000020.1"/>
</dbReference>
<dbReference type="PANTHER" id="PTHR38687:SF1">
    <property type="entry name" value="CELL DIVISION PROTEIN DEDD"/>
    <property type="match status" value="1"/>
</dbReference>
<dbReference type="InterPro" id="IPR052521">
    <property type="entry name" value="Cell_div_SPOR-domain"/>
</dbReference>
<evidence type="ECO:0000313" key="4">
    <source>
        <dbReference type="Proteomes" id="UP001557485"/>
    </source>
</evidence>
<reference evidence="3 4" key="1">
    <citation type="journal article" date="2011" name="Int. J. Syst. Evol. Microbiol.">
        <title>Zhongshania antarctica gen. nov., sp. nov. and Zhongshania guokunii sp. nov., gammaproteobacteria respectively isolated from coastal attached (fast) ice and surface seawater of the Antarctic.</title>
        <authorList>
            <person name="Li H.J."/>
            <person name="Zhang X.Y."/>
            <person name="Chen C.X."/>
            <person name="Zhang Y.J."/>
            <person name="Gao Z.M."/>
            <person name="Yu Y."/>
            <person name="Chen X.L."/>
            <person name="Chen B."/>
            <person name="Zhang Y.Z."/>
        </authorList>
    </citation>
    <scope>NUCLEOTIDE SEQUENCE [LARGE SCALE GENOMIC DNA]</scope>
    <source>
        <strain evidence="3 4">ZS6-22T</strain>
    </source>
</reference>
<keyword evidence="4" id="KW-1185">Reference proteome</keyword>
<dbReference type="Proteomes" id="UP001557485">
    <property type="component" value="Unassembled WGS sequence"/>
</dbReference>
<evidence type="ECO:0000313" key="3">
    <source>
        <dbReference type="EMBL" id="MEX1670668.1"/>
    </source>
</evidence>
<dbReference type="EMBL" id="JBFRYA010000020">
    <property type="protein sequence ID" value="MEX1670668.1"/>
    <property type="molecule type" value="Genomic_DNA"/>
</dbReference>